<feature type="compositionally biased region" description="Low complexity" evidence="4">
    <location>
        <begin position="1694"/>
        <end position="1711"/>
    </location>
</feature>
<dbReference type="Gene3D" id="3.90.1520.10">
    <property type="entry name" value="H-NOX domain"/>
    <property type="match status" value="1"/>
</dbReference>
<feature type="compositionally biased region" description="Basic and acidic residues" evidence="4">
    <location>
        <begin position="1767"/>
        <end position="1776"/>
    </location>
</feature>
<dbReference type="GO" id="GO:0008074">
    <property type="term" value="C:guanylate cyclase complex, soluble"/>
    <property type="evidence" value="ECO:0007669"/>
    <property type="project" value="TreeGrafter"/>
</dbReference>
<evidence type="ECO:0000256" key="2">
    <source>
        <dbReference type="ARBA" id="ARBA00022741"/>
    </source>
</evidence>
<feature type="region of interest" description="Disordered" evidence="4">
    <location>
        <begin position="1401"/>
        <end position="1421"/>
    </location>
</feature>
<feature type="compositionally biased region" description="Low complexity" evidence="4">
    <location>
        <begin position="1483"/>
        <end position="1496"/>
    </location>
</feature>
<protein>
    <recommendedName>
        <fullName evidence="1">guanylate cyclase</fullName>
        <ecNumber evidence="1">4.6.1.2</ecNumber>
    </recommendedName>
</protein>
<dbReference type="GO" id="GO:0070482">
    <property type="term" value="P:response to oxygen levels"/>
    <property type="evidence" value="ECO:0007669"/>
    <property type="project" value="TreeGrafter"/>
</dbReference>
<feature type="compositionally biased region" description="Low complexity" evidence="4">
    <location>
        <begin position="1507"/>
        <end position="1519"/>
    </location>
</feature>
<keyword evidence="3" id="KW-0141">cGMP biosynthesis</keyword>
<proteinExistence type="predicted"/>
<feature type="region of interest" description="Disordered" evidence="4">
    <location>
        <begin position="826"/>
        <end position="873"/>
    </location>
</feature>
<dbReference type="GO" id="GO:0038060">
    <property type="term" value="P:nitric oxide-cGMP-mediated signaling"/>
    <property type="evidence" value="ECO:0007669"/>
    <property type="project" value="TreeGrafter"/>
</dbReference>
<feature type="compositionally biased region" description="Low complexity" evidence="4">
    <location>
        <begin position="1528"/>
        <end position="1538"/>
    </location>
</feature>
<feature type="compositionally biased region" description="Basic and acidic residues" evidence="4">
    <location>
        <begin position="1712"/>
        <end position="1736"/>
    </location>
</feature>
<dbReference type="InterPro" id="IPR011645">
    <property type="entry name" value="HNOB_dom_associated"/>
</dbReference>
<dbReference type="PANTHER" id="PTHR45655">
    <property type="entry name" value="GUANYLATE CYCLASE SOLUBLE SUBUNIT BETA-2"/>
    <property type="match status" value="1"/>
</dbReference>
<dbReference type="Pfam" id="PF07701">
    <property type="entry name" value="HNOBA"/>
    <property type="match status" value="1"/>
</dbReference>
<keyword evidence="2" id="KW-0547">Nucleotide-binding</keyword>
<dbReference type="PROSITE" id="PS50994">
    <property type="entry name" value="INTEGRASE"/>
    <property type="match status" value="1"/>
</dbReference>
<evidence type="ECO:0000256" key="3">
    <source>
        <dbReference type="ARBA" id="ARBA00023293"/>
    </source>
</evidence>
<dbReference type="GO" id="GO:0003676">
    <property type="term" value="F:nucleic acid binding"/>
    <property type="evidence" value="ECO:0007669"/>
    <property type="project" value="InterPro"/>
</dbReference>
<dbReference type="Proteomes" id="UP000095280">
    <property type="component" value="Unplaced"/>
</dbReference>
<feature type="chain" id="PRO_5009321555" description="guanylate cyclase" evidence="5">
    <location>
        <begin position="21"/>
        <end position="2132"/>
    </location>
</feature>
<dbReference type="WBParaSite" id="maker-uti_cns_0046116-snap-gene-0.2-mRNA-1">
    <property type="protein sequence ID" value="maker-uti_cns_0046116-snap-gene-0.2-mRNA-1"/>
    <property type="gene ID" value="maker-uti_cns_0046116-snap-gene-0.2"/>
</dbReference>
<sequence>MVLSTASLLLTSLTMRFHFASPTARMSACARAVFVQFLGRLLCLNRVGPSPADASDRDKTEEVGDAPTESDWAVATRAVERLLMLFGVTATAVIIGAFLFRGLRASGNSEEALPPISLTPGDHGQLVLRCRAGSSGGAGVRSAVPLRRVQEVADELAEILGPENVGEVRVWAEVEVTHWLIRVVTTAMGVGATGRRPVKEPVEPALARRSASSLPGWPECPGIHLRDTLLEAPKRLSCPMQSRTVREQVVLHGAGADGENFVLEDGGAGAGVLGEGRHSSPSRHDAVAVSRGGVDLGPVSEAVDFMGFPVVSRFMAWWNAGFEFERGAERGRDSVRRAASEVAMRPEVPLSEGKLLLDLDTASSRRRGTVPNEAGEGDGRSNNGSVNPPEAAGGEAPGSTESSADLRESRESFAGFSLDVRGPAQPVVEGDAQTSSLFLHGNRFAVEGERFDPPVSAAGEHDSHGFRLREPETAAMCPALGTVDEGLKEVPEDHGRWSSHSGGNIVRIADLLNRVRMRAAKQLRIGLRTPPCGPPFWTSTERFSASRPSGLLMTESFDILSRVGRGRDAVVQVKLQDVHSGNSTSGPRSFLPAQGELCRRAASSASPIAPGSSSMGSSRMDSMVEGEVATWAAFSLSARFRGFPSDRVHVLGGVVTTGSFFSWAFPPGRAPDCPLTLLRGRWAGGVRLKAKELNLQQPDRDDGHVRVAEHPAIRQSKNSRETVSAGLEMVSRRFSAARGAAVLTGCRWAGYRGLVLDFRLLDSNSSAAQGHLDQVGVQPAPDKVELFGRKRRLLALDNQGRLPFGHSRVRFGFVVWPAPPALDPSTAVGASTRAEVRSREGPAAPGASAAPDASDRRAGSTPLSDVGSSAGGGRRGGFRIPPFLRFALEKGFVASNATGLLFRNLRSAVLSSHSGIILSGGSGRLRGTGGSGVANVRLGRGANLGCVLQQPRTCRSQIRCGSLCMCKCEVVNKKFSTKQSEIHPIEIPDNASRLFGFLCVDCITMPTTTDSGSKYILTVCCKFTKFAVFRPLSNIQAASIAKELKDLFALFGWPRIILSDQGREFCNSIIDILLESGGTERRVTSAYHPETNGQTKRLNQTCIKNPTDWDTRLNEIQLAYNSRRHSVTGISPFLAAFGFEPLLGNQAAALLPTASKPKFAPVNRGWMIEKNKQRAASQKFFARRIKLSQQRMKKRHAALRTRAEEFKVRDRVRLRNTRRDDRKGGKLQKTWISWDFVNSARIVERDRPNWRATALMDAPASSMPTARHRSASVICLIIVTCPYNNNNNNKIRGQRHECHAPDQIRGAGVSQQAVDETPSAGLPPPVECLQCQQQHLLLHRLWTVRLGADGTAQTFLIAVHRHNGGNQLVWHVVRTEHLREHSPDDRVECFLEIFEDNNQGQYAQPQSRIKTADRRRQTGSAGDFSRIERWLQEIREPDRRAMPLDFFEAIETLPNQQQHQHHQSQQQHSHAAVKYFDYRHDSGSSSTSDSDCSKLSATESETELKQSESSSESLASLNSNKMKIVREQQQQQHQQQSQKPSCPGGCGDNRVSGTSDHEQQLAPTSAKQAPDAAPNSVTCRFQLYQRRSPSNSKLSSTTSSSSSSSTSTSESACPNSRRQRHRRQLTLLRSLQPDDPALVRISAHRGVSISLGAITDDRRRPIAVSGASWRSVMEAVSDMSRAMPGLMSPGDIKSSISSSPEAAAAAAAVDASRTETEKSARQQHKKAEAVHDDRRAHAATPPTQIKATEQRRNQGADRSSQHRKKQRQSEQPDAARRSSYKLAQNVRFQLITPQRESMFEQDSTTGKPVHPRLRHLLDSMGMDMVFLERTVGPNNVPSVKVEIRFLLPVSHICCSSRKMYGLLLEGIHAFITSKFSEDVWDAILARAKTDTRNFRTREVYSDGLIPLIVDAACEVHWSNPELRVVERTSKRGLLHHVLVKLRLRFHSARVLGRDLRDFLNGLDNLHEYLRFTYVKMRPPSFFCVNESKTGITLQYRSKRRGFHHYVRGQITEIARLFYQTSMRIEIVSKTAEACGVVNCIFRLHFNNIRFKADEDDSLQVPSEVFFEVFPFNIVFNRGMRILNIGRGLFNTLPNLVNTLINENFLLIRPMIEFSWDAVSQNDGETSMHGIIS</sequence>
<evidence type="ECO:0000256" key="4">
    <source>
        <dbReference type="SAM" id="MobiDB-lite"/>
    </source>
</evidence>
<dbReference type="SUPFAM" id="SSF53098">
    <property type="entry name" value="Ribonuclease H-like"/>
    <property type="match status" value="1"/>
</dbReference>
<dbReference type="InterPro" id="IPR042463">
    <property type="entry name" value="HNOB_dom_associated_sf"/>
</dbReference>
<evidence type="ECO:0000313" key="7">
    <source>
        <dbReference type="Proteomes" id="UP000095280"/>
    </source>
</evidence>
<feature type="signal peptide" evidence="5">
    <location>
        <begin position="1"/>
        <end position="20"/>
    </location>
</feature>
<dbReference type="EC" id="4.6.1.2" evidence="1"/>
<dbReference type="Pfam" id="PF00665">
    <property type="entry name" value="rve"/>
    <property type="match status" value="1"/>
</dbReference>
<keyword evidence="5" id="KW-0732">Signal</keyword>
<feature type="region of interest" description="Disordered" evidence="4">
    <location>
        <begin position="1691"/>
        <end position="1779"/>
    </location>
</feature>
<organism evidence="7 8">
    <name type="scientific">Macrostomum lignano</name>
    <dbReference type="NCBI Taxonomy" id="282301"/>
    <lineage>
        <taxon>Eukaryota</taxon>
        <taxon>Metazoa</taxon>
        <taxon>Spiralia</taxon>
        <taxon>Lophotrochozoa</taxon>
        <taxon>Platyhelminthes</taxon>
        <taxon>Rhabditophora</taxon>
        <taxon>Macrostomorpha</taxon>
        <taxon>Macrostomida</taxon>
        <taxon>Macrostomidae</taxon>
        <taxon>Macrostomum</taxon>
    </lineage>
</organism>
<dbReference type="GO" id="GO:0015074">
    <property type="term" value="P:DNA integration"/>
    <property type="evidence" value="ECO:0007669"/>
    <property type="project" value="InterPro"/>
</dbReference>
<reference evidence="8" key="1">
    <citation type="submission" date="2016-11" db="UniProtKB">
        <authorList>
            <consortium name="WormBaseParasite"/>
        </authorList>
    </citation>
    <scope>IDENTIFICATION</scope>
</reference>
<dbReference type="Gene3D" id="3.30.420.10">
    <property type="entry name" value="Ribonuclease H-like superfamily/Ribonuclease H"/>
    <property type="match status" value="1"/>
</dbReference>
<dbReference type="InterPro" id="IPR012337">
    <property type="entry name" value="RNaseH-like_sf"/>
</dbReference>
<dbReference type="InterPro" id="IPR024096">
    <property type="entry name" value="NO_sig/Golgi_transp_ligand-bd"/>
</dbReference>
<dbReference type="Pfam" id="PF07700">
    <property type="entry name" value="HNOB"/>
    <property type="match status" value="1"/>
</dbReference>
<dbReference type="GO" id="GO:0000166">
    <property type="term" value="F:nucleotide binding"/>
    <property type="evidence" value="ECO:0007669"/>
    <property type="project" value="UniProtKB-KW"/>
</dbReference>
<keyword evidence="7" id="KW-1185">Reference proteome</keyword>
<feature type="compositionally biased region" description="Low complexity" evidence="4">
    <location>
        <begin position="1588"/>
        <end position="1611"/>
    </location>
</feature>
<dbReference type="SUPFAM" id="SSF111126">
    <property type="entry name" value="Ligand-binding domain in the NO signalling and Golgi transport"/>
    <property type="match status" value="1"/>
</dbReference>
<evidence type="ECO:0000256" key="1">
    <source>
        <dbReference type="ARBA" id="ARBA00012202"/>
    </source>
</evidence>
<evidence type="ECO:0000256" key="5">
    <source>
        <dbReference type="SAM" id="SignalP"/>
    </source>
</evidence>
<dbReference type="InterPro" id="IPR036397">
    <property type="entry name" value="RNaseH_sf"/>
</dbReference>
<feature type="region of interest" description="Disordered" evidence="4">
    <location>
        <begin position="1479"/>
        <end position="1622"/>
    </location>
</feature>
<dbReference type="GO" id="GO:0020037">
    <property type="term" value="F:heme binding"/>
    <property type="evidence" value="ECO:0007669"/>
    <property type="project" value="InterPro"/>
</dbReference>
<dbReference type="PANTHER" id="PTHR45655:SF10">
    <property type="entry name" value="SOLUBLE GUANYLATE CYCLASE 88E"/>
    <property type="match status" value="1"/>
</dbReference>
<name>A0A1I8J7G5_9PLAT</name>
<dbReference type="InterPro" id="IPR038158">
    <property type="entry name" value="H-NOX_domain_sf"/>
</dbReference>
<dbReference type="Gene3D" id="3.30.450.260">
    <property type="entry name" value="Haem NO binding associated domain"/>
    <property type="match status" value="1"/>
</dbReference>
<feature type="domain" description="Integrase catalytic" evidence="6">
    <location>
        <begin position="984"/>
        <end position="1101"/>
    </location>
</feature>
<evidence type="ECO:0000259" key="6">
    <source>
        <dbReference type="PROSITE" id="PS50994"/>
    </source>
</evidence>
<evidence type="ECO:0000313" key="8">
    <source>
        <dbReference type="WBParaSite" id="maker-uti_cns_0046116-snap-gene-0.2-mRNA-1"/>
    </source>
</evidence>
<feature type="region of interest" description="Disordered" evidence="4">
    <location>
        <begin position="355"/>
        <end position="407"/>
    </location>
</feature>
<dbReference type="InterPro" id="IPR011644">
    <property type="entry name" value="Heme_NO-bd"/>
</dbReference>
<feature type="compositionally biased region" description="Low complexity" evidence="4">
    <location>
        <begin position="841"/>
        <end position="852"/>
    </location>
</feature>
<dbReference type="InterPro" id="IPR001584">
    <property type="entry name" value="Integrase_cat-core"/>
</dbReference>
<accession>A0A1I8J7G5</accession>
<dbReference type="GO" id="GO:0004383">
    <property type="term" value="F:guanylate cyclase activity"/>
    <property type="evidence" value="ECO:0007669"/>
    <property type="project" value="UniProtKB-EC"/>
</dbReference>